<accession>A0A3D9HAA2</accession>
<proteinExistence type="predicted"/>
<gene>
    <name evidence="1" type="ORF">DFQ10_101183</name>
</gene>
<keyword evidence="2" id="KW-1185">Reference proteome</keyword>
<evidence type="ECO:0000313" key="1">
    <source>
        <dbReference type="EMBL" id="RED46413.1"/>
    </source>
</evidence>
<protein>
    <submittedName>
        <fullName evidence="1">Uncharacterized protein</fullName>
    </submittedName>
</protein>
<evidence type="ECO:0000313" key="2">
    <source>
        <dbReference type="Proteomes" id="UP000256980"/>
    </source>
</evidence>
<sequence length="153" mass="17689">MMKVLKNTFLLFVIALTLIKCKSVPKLQKEAPTSLKEAYSQKWNAGYKDGVSGTDLYIRLHDKSIILDSVYFKEHVVKLKRVSTDSLLFVGRLKINTKITSNLKQTSFSTFQINDRECIISYKKEANMSLQYYKISNIIMRQPINYPSSPRKI</sequence>
<dbReference type="AlphaFoldDB" id="A0A3D9HAA2"/>
<organism evidence="1 2">
    <name type="scientific">Winogradskyella eximia</name>
    <dbReference type="NCBI Taxonomy" id="262006"/>
    <lineage>
        <taxon>Bacteria</taxon>
        <taxon>Pseudomonadati</taxon>
        <taxon>Bacteroidota</taxon>
        <taxon>Flavobacteriia</taxon>
        <taxon>Flavobacteriales</taxon>
        <taxon>Flavobacteriaceae</taxon>
        <taxon>Winogradskyella</taxon>
    </lineage>
</organism>
<name>A0A3D9HAA2_9FLAO</name>
<comment type="caution">
    <text evidence="1">The sequence shown here is derived from an EMBL/GenBank/DDBJ whole genome shotgun (WGS) entry which is preliminary data.</text>
</comment>
<dbReference type="Proteomes" id="UP000256980">
    <property type="component" value="Unassembled WGS sequence"/>
</dbReference>
<dbReference type="EMBL" id="QRDV01000001">
    <property type="protein sequence ID" value="RED46413.1"/>
    <property type="molecule type" value="Genomic_DNA"/>
</dbReference>
<reference evidence="1 2" key="1">
    <citation type="submission" date="2018-07" db="EMBL/GenBank/DDBJ databases">
        <title>Genomic Encyclopedia of Type Strains, Phase III (KMG-III): the genomes of soil and plant-associated and newly described type strains.</title>
        <authorList>
            <person name="Whitman W."/>
        </authorList>
    </citation>
    <scope>NUCLEOTIDE SEQUENCE [LARGE SCALE GENOMIC DNA]</scope>
    <source>
        <strain evidence="1 2">CECT 7946</strain>
    </source>
</reference>